<protein>
    <submittedName>
        <fullName evidence="5">AAA family ATPase</fullName>
    </submittedName>
    <submittedName>
        <fullName evidence="4">LuxR family transcriptional regulator</fullName>
    </submittedName>
</protein>
<dbReference type="PANTHER" id="PTHR16305">
    <property type="entry name" value="TESTICULAR SOLUBLE ADENYLYL CYCLASE"/>
    <property type="match status" value="1"/>
</dbReference>
<keyword evidence="1" id="KW-0547">Nucleotide-binding</keyword>
<dbReference type="AlphaFoldDB" id="J1ZN50"/>
<accession>J1ZN50</accession>
<dbReference type="GO" id="GO:0004016">
    <property type="term" value="F:adenylate cyclase activity"/>
    <property type="evidence" value="ECO:0007669"/>
    <property type="project" value="TreeGrafter"/>
</dbReference>
<evidence type="ECO:0000313" key="6">
    <source>
        <dbReference type="Proteomes" id="UP000009036"/>
    </source>
</evidence>
<evidence type="ECO:0000313" key="5">
    <source>
        <dbReference type="EMBL" id="QTZ95650.1"/>
    </source>
</evidence>
<dbReference type="SUPFAM" id="SSF46894">
    <property type="entry name" value="C-terminal effector domain of the bipartite response regulators"/>
    <property type="match status" value="1"/>
</dbReference>
<dbReference type="PATRIC" id="fig|1160718.3.peg.6375"/>
<dbReference type="HOGENOM" id="CLU_006850_1_1_11"/>
<dbReference type="RefSeq" id="WP_006607811.1">
    <property type="nucleotide sequence ID" value="NZ_CP072931.1"/>
</dbReference>
<dbReference type="SUPFAM" id="SSF52540">
    <property type="entry name" value="P-loop containing nucleoside triphosphate hydrolases"/>
    <property type="match status" value="1"/>
</dbReference>
<keyword evidence="2" id="KW-0067">ATP-binding</keyword>
<dbReference type="GO" id="GO:0005524">
    <property type="term" value="F:ATP binding"/>
    <property type="evidence" value="ECO:0007669"/>
    <property type="project" value="UniProtKB-KW"/>
</dbReference>
<dbReference type="PROSITE" id="PS50043">
    <property type="entry name" value="HTH_LUXR_2"/>
    <property type="match status" value="1"/>
</dbReference>
<dbReference type="GO" id="GO:0006355">
    <property type="term" value="P:regulation of DNA-templated transcription"/>
    <property type="evidence" value="ECO:0007669"/>
    <property type="project" value="InterPro"/>
</dbReference>
<dbReference type="InterPro" id="IPR036388">
    <property type="entry name" value="WH-like_DNA-bd_sf"/>
</dbReference>
<dbReference type="GO" id="GO:0005737">
    <property type="term" value="C:cytoplasm"/>
    <property type="evidence" value="ECO:0007669"/>
    <property type="project" value="TreeGrafter"/>
</dbReference>
<dbReference type="GO" id="GO:0003677">
    <property type="term" value="F:DNA binding"/>
    <property type="evidence" value="ECO:0007669"/>
    <property type="project" value="InterPro"/>
</dbReference>
<dbReference type="InterPro" id="IPR016032">
    <property type="entry name" value="Sig_transdc_resp-reg_C-effctor"/>
</dbReference>
<dbReference type="InterPro" id="IPR041664">
    <property type="entry name" value="AAA_16"/>
</dbReference>
<dbReference type="InterPro" id="IPR000792">
    <property type="entry name" value="Tscrpt_reg_LuxR_C"/>
</dbReference>
<dbReference type="Gene3D" id="1.10.10.10">
    <property type="entry name" value="Winged helix-like DNA-binding domain superfamily/Winged helix DNA-binding domain"/>
    <property type="match status" value="1"/>
</dbReference>
<name>J1ZN50_9ACTN</name>
<gene>
    <name evidence="5" type="ORF">SU9_032820</name>
    <name evidence="4" type="ORF">SU9_31558</name>
</gene>
<dbReference type="CDD" id="cd06170">
    <property type="entry name" value="LuxR_C_like"/>
    <property type="match status" value="1"/>
</dbReference>
<dbReference type="PANTHER" id="PTHR16305:SF35">
    <property type="entry name" value="TRANSCRIPTIONAL ACTIVATOR DOMAIN"/>
    <property type="match status" value="1"/>
</dbReference>
<evidence type="ECO:0000256" key="1">
    <source>
        <dbReference type="ARBA" id="ARBA00022741"/>
    </source>
</evidence>
<dbReference type="eggNOG" id="COG2909">
    <property type="taxonomic scope" value="Bacteria"/>
</dbReference>
<dbReference type="PRINTS" id="PR00038">
    <property type="entry name" value="HTHLUXR"/>
</dbReference>
<dbReference type="Proteomes" id="UP000009036">
    <property type="component" value="Chromosome"/>
</dbReference>
<proteinExistence type="predicted"/>
<dbReference type="EMBL" id="AJGV01000204">
    <property type="protein sequence ID" value="EJJ02891.1"/>
    <property type="molecule type" value="Genomic_DNA"/>
</dbReference>
<sequence length="939" mass="99912">MLLDRDAELDLTATALRSGRGALVLVSGPLGVGKSALLDGISALGAAQGAQHLRVSAAPMERDFSLGVVRQLLEPALRQASPETRARWASGDAGPACSALEAGRPGGAGASQTVVGGLTALLANMAHDQPVLMLVDELQWADPATLEWLLHLSGRLADLPVVLVCTVREGDTLTGHPAVQEIVGQATHTLRPGNLGLQDTHELIRRYYGEAPDEAFAAACHQATGGNPLFLSCLLADAAPRSLRPTADNAEEVAALRPASLQHRLTLRLDARSKQVRRVARAVAVLGDATNPQLLSRLAEVDSTGLEHALRQLADLGLTTGMQRPRFVHALVQSAVAEGIPLEERTAMHALAAESLHRAGRPPEQVARHLMTLTTPTYAWATEVLRAAAFAAQRRGAPEVAASYLRRALMGSSPDHDRAELLIDLATSERSFAPYASVRHIAQAVLLCDGPIQRAQAVVRLAPSAFSSTLLPVHELLREAADALGPGDRLEGSDRELALRLEARIRQSALPEPEQVADSVARLVGLGPEPSTGTVAERELLAPLLGAATFSNALPAHEVAQVANRVLQDEPALPAHVHTTMPLVVASLVAADSVDELDSWLGAVQENAAGRQTRVERAMIGTEQALVSLARGRLTQAKEQALAAFELAGAKHEEVFTLSSMTLAACAILTGDHQLADRLIAVKYRAEEDPYVWSGLAMLKGQSAARKGDLDTALGCFLDAGRRLEQCGWLNPALLPWASAAAFLHLYLGEHKQARELSALEVERARVWGAPGPLGRALRVHSHMVEGPGSAEVLREAVDVLHLSANRFELCQALLDLGEHLGPADAPGRAALRQAHAEAVGCDTPWLARRAQELLAEAPPDPEAARGQLTPAERKVAEQAASGRTNQMIADELNITCRAVEKHLTNCYRKMSIPGRAHLCAALEELDRQPDSSGSAAPY</sequence>
<dbReference type="STRING" id="1160718.SU9_31558"/>
<evidence type="ECO:0000313" key="4">
    <source>
        <dbReference type="EMBL" id="EJJ02891.1"/>
    </source>
</evidence>
<reference evidence="5" key="2">
    <citation type="submission" date="2021-04" db="EMBL/GenBank/DDBJ databases">
        <authorList>
            <person name="Wen M.-L."/>
            <person name="Han X.-L."/>
            <person name="Xiong J."/>
        </authorList>
    </citation>
    <scope>NUCLEOTIDE SEQUENCE</scope>
    <source>
        <strain evidence="5">AGR0001</strain>
    </source>
</reference>
<reference evidence="4" key="1">
    <citation type="journal article" date="2012" name="J. Bacteriol.">
        <title>Genome Sequence of Streptomyces auratus Strain AGR0001, a Phoslactomycin-Producing Actinomycete.</title>
        <authorList>
            <person name="Han X."/>
            <person name="Li M."/>
            <person name="Ding Z."/>
            <person name="Zhao J."/>
            <person name="Ji K."/>
            <person name="Wen M."/>
            <person name="Lu T."/>
        </authorList>
    </citation>
    <scope>NUCLEOTIDE SEQUENCE [LARGE SCALE GENOMIC DNA]</scope>
    <source>
        <strain evidence="4">AGR0001</strain>
    </source>
</reference>
<dbReference type="SMART" id="SM00421">
    <property type="entry name" value="HTH_LUXR"/>
    <property type="match status" value="1"/>
</dbReference>
<evidence type="ECO:0000259" key="3">
    <source>
        <dbReference type="PROSITE" id="PS50043"/>
    </source>
</evidence>
<dbReference type="InterPro" id="IPR027417">
    <property type="entry name" value="P-loop_NTPase"/>
</dbReference>
<dbReference type="OrthoDB" id="3178131at2"/>
<dbReference type="Pfam" id="PF13191">
    <property type="entry name" value="AAA_16"/>
    <property type="match status" value="1"/>
</dbReference>
<evidence type="ECO:0000256" key="2">
    <source>
        <dbReference type="ARBA" id="ARBA00022840"/>
    </source>
</evidence>
<dbReference type="Pfam" id="PF00196">
    <property type="entry name" value="GerE"/>
    <property type="match status" value="1"/>
</dbReference>
<keyword evidence="6" id="KW-1185">Reference proteome</keyword>
<dbReference type="EMBL" id="CP072931">
    <property type="protein sequence ID" value="QTZ95650.1"/>
    <property type="molecule type" value="Genomic_DNA"/>
</dbReference>
<dbReference type="KEGG" id="sauh:SU9_032820"/>
<feature type="domain" description="HTH luxR-type" evidence="3">
    <location>
        <begin position="862"/>
        <end position="927"/>
    </location>
</feature>
<organism evidence="4">
    <name type="scientific">Streptomyces auratus AGR0001</name>
    <dbReference type="NCBI Taxonomy" id="1160718"/>
    <lineage>
        <taxon>Bacteria</taxon>
        <taxon>Bacillati</taxon>
        <taxon>Actinomycetota</taxon>
        <taxon>Actinomycetes</taxon>
        <taxon>Kitasatosporales</taxon>
        <taxon>Streptomycetaceae</taxon>
        <taxon>Streptomyces</taxon>
    </lineage>
</organism>